<dbReference type="CDD" id="cd07181">
    <property type="entry name" value="RNase_HII_eukaryota_like"/>
    <property type="match status" value="1"/>
</dbReference>
<comment type="caution">
    <text evidence="11">The sequence shown here is derived from an EMBL/GenBank/DDBJ whole genome shotgun (WGS) entry which is preliminary data.</text>
</comment>
<evidence type="ECO:0000256" key="6">
    <source>
        <dbReference type="ARBA" id="ARBA00022759"/>
    </source>
</evidence>
<dbReference type="NCBIfam" id="TIGR00729">
    <property type="entry name" value="ribonuclease HII"/>
    <property type="match status" value="1"/>
</dbReference>
<dbReference type="InterPro" id="IPR023160">
    <property type="entry name" value="RNase_HII_hlx-loop-hlx_cap_dom"/>
</dbReference>
<dbReference type="Gene3D" id="3.30.420.10">
    <property type="entry name" value="Ribonuclease H-like superfamily/Ribonuclease H"/>
    <property type="match status" value="1"/>
</dbReference>
<keyword evidence="6 8" id="KW-0255">Endonuclease</keyword>
<dbReference type="Proteomes" id="UP001497392">
    <property type="component" value="Unassembled WGS sequence"/>
</dbReference>
<feature type="binding site" evidence="8">
    <location>
        <position position="111"/>
    </location>
    <ligand>
        <name>a divalent metal cation</name>
        <dbReference type="ChEBI" id="CHEBI:60240"/>
    </ligand>
</feature>
<dbReference type="Pfam" id="PF01351">
    <property type="entry name" value="RNase_HII"/>
    <property type="match status" value="1"/>
</dbReference>
<keyword evidence="7 8" id="KW-0378">Hydrolase</keyword>
<dbReference type="PROSITE" id="PS51975">
    <property type="entry name" value="RNASE_H_2"/>
    <property type="match status" value="1"/>
</dbReference>
<keyword evidence="5 8" id="KW-0479">Metal-binding</keyword>
<dbReference type="PANTHER" id="PTHR10954:SF7">
    <property type="entry name" value="RIBONUCLEASE H2 SUBUNIT A"/>
    <property type="match status" value="1"/>
</dbReference>
<name>A0ABP1G9E4_9CHLO</name>
<evidence type="ECO:0000313" key="12">
    <source>
        <dbReference type="Proteomes" id="UP001497392"/>
    </source>
</evidence>
<dbReference type="PANTHER" id="PTHR10954">
    <property type="entry name" value="RIBONUCLEASE H2 SUBUNIT A"/>
    <property type="match status" value="1"/>
</dbReference>
<evidence type="ECO:0000256" key="3">
    <source>
        <dbReference type="ARBA" id="ARBA00007058"/>
    </source>
</evidence>
<keyword evidence="4 8" id="KW-0540">Nuclease</keyword>
<sequence length="270" mass="29740">MGIDEAGRGPVLGPMVYGCAYCPLSMKHALTERSFADSKTLNEEKRDTLFLEIAEDASLGTAVDVLDACILSAQMLASQRESLNVLANNSTFRLIDEVRRRGVNLKEVYVDTVGEAGRHQDRLSERFPDIRFTVCPKADAIYPIVSAASIVAKVTRDKLLREHLYSETVDIGKETGSGYPGDPETKAWLQKHVDPVFGFPNLVRFSWSTCVRILETSAVPVQWECEDEAAEMKGQKSLPFGGKAGKAEASSGLGRHAFYRAHKLQRVGAF</sequence>
<gene>
    <name evidence="11" type="primary">g10331</name>
    <name evidence="11" type="ORF">VP750_LOCUS9287</name>
</gene>
<dbReference type="SUPFAM" id="SSF53098">
    <property type="entry name" value="Ribonuclease H-like"/>
    <property type="match status" value="1"/>
</dbReference>
<evidence type="ECO:0000256" key="8">
    <source>
        <dbReference type="PROSITE-ProRule" id="PRU01319"/>
    </source>
</evidence>
<feature type="binding site" evidence="8">
    <location>
        <position position="5"/>
    </location>
    <ligand>
        <name>a divalent metal cation</name>
        <dbReference type="ChEBI" id="CHEBI:60240"/>
    </ligand>
</feature>
<comment type="function">
    <text evidence="9">Endonuclease that specifically degrades the RNA of RNA-DNA hybrids.</text>
</comment>
<evidence type="ECO:0000256" key="9">
    <source>
        <dbReference type="RuleBase" id="RU003515"/>
    </source>
</evidence>
<dbReference type="InterPro" id="IPR004649">
    <property type="entry name" value="RNase_H2_suA"/>
</dbReference>
<protein>
    <recommendedName>
        <fullName evidence="9">Ribonuclease</fullName>
        <ecNumber evidence="9">3.1.26.4</ecNumber>
    </recommendedName>
</protein>
<comment type="cofactor">
    <cofactor evidence="8">
        <name>Mn(2+)</name>
        <dbReference type="ChEBI" id="CHEBI:29035"/>
    </cofactor>
    <cofactor evidence="8">
        <name>Mg(2+)</name>
        <dbReference type="ChEBI" id="CHEBI:18420"/>
    </cofactor>
    <text evidence="8">Manganese or magnesium. Binds 1 divalent metal ion per monomer in the absence of substrate. May bind a second metal ion after substrate binding.</text>
</comment>
<dbReference type="EC" id="3.1.26.4" evidence="9"/>
<feature type="domain" description="RNase H type-2" evidence="10">
    <location>
        <begin position="1"/>
        <end position="219"/>
    </location>
</feature>
<comment type="catalytic activity">
    <reaction evidence="1 8 9">
        <text>Endonucleolytic cleavage to 5'-phosphomonoester.</text>
        <dbReference type="EC" id="3.1.26.4"/>
    </reaction>
</comment>
<evidence type="ECO:0000259" key="10">
    <source>
        <dbReference type="PROSITE" id="PS51975"/>
    </source>
</evidence>
<dbReference type="EMBL" id="CAXHTA020000017">
    <property type="protein sequence ID" value="CAL5227381.1"/>
    <property type="molecule type" value="Genomic_DNA"/>
</dbReference>
<evidence type="ECO:0000256" key="5">
    <source>
        <dbReference type="ARBA" id="ARBA00022723"/>
    </source>
</evidence>
<accession>A0ABP1G9E4</accession>
<keyword evidence="12" id="KW-1185">Reference proteome</keyword>
<evidence type="ECO:0000313" key="11">
    <source>
        <dbReference type="EMBL" id="CAL5227381.1"/>
    </source>
</evidence>
<evidence type="ECO:0000256" key="7">
    <source>
        <dbReference type="ARBA" id="ARBA00022801"/>
    </source>
</evidence>
<dbReference type="InterPro" id="IPR024567">
    <property type="entry name" value="RNase_HII/HIII_dom"/>
</dbReference>
<evidence type="ECO:0000256" key="1">
    <source>
        <dbReference type="ARBA" id="ARBA00000077"/>
    </source>
</evidence>
<comment type="cofactor">
    <cofactor evidence="2">
        <name>Mg(2+)</name>
        <dbReference type="ChEBI" id="CHEBI:18420"/>
    </cofactor>
</comment>
<proteinExistence type="inferred from homology"/>
<evidence type="ECO:0000256" key="2">
    <source>
        <dbReference type="ARBA" id="ARBA00001946"/>
    </source>
</evidence>
<organism evidence="11 12">
    <name type="scientific">Coccomyxa viridis</name>
    <dbReference type="NCBI Taxonomy" id="1274662"/>
    <lineage>
        <taxon>Eukaryota</taxon>
        <taxon>Viridiplantae</taxon>
        <taxon>Chlorophyta</taxon>
        <taxon>core chlorophytes</taxon>
        <taxon>Trebouxiophyceae</taxon>
        <taxon>Trebouxiophyceae incertae sedis</taxon>
        <taxon>Coccomyxaceae</taxon>
        <taxon>Coccomyxa</taxon>
    </lineage>
</organism>
<feature type="binding site" evidence="8">
    <location>
        <position position="4"/>
    </location>
    <ligand>
        <name>a divalent metal cation</name>
        <dbReference type="ChEBI" id="CHEBI:60240"/>
    </ligand>
</feature>
<dbReference type="InterPro" id="IPR036397">
    <property type="entry name" value="RNaseH_sf"/>
</dbReference>
<dbReference type="InterPro" id="IPR001352">
    <property type="entry name" value="RNase_HII/HIII"/>
</dbReference>
<evidence type="ECO:0000256" key="4">
    <source>
        <dbReference type="ARBA" id="ARBA00022722"/>
    </source>
</evidence>
<comment type="similarity">
    <text evidence="3">Belongs to the RNase HII family. Eukaryotic subfamily.</text>
</comment>
<dbReference type="InterPro" id="IPR012337">
    <property type="entry name" value="RNaseH-like_sf"/>
</dbReference>
<dbReference type="Gene3D" id="1.10.10.460">
    <property type="entry name" value="Ribonuclease hii. Domain 2"/>
    <property type="match status" value="1"/>
</dbReference>
<reference evidence="11 12" key="1">
    <citation type="submission" date="2024-06" db="EMBL/GenBank/DDBJ databases">
        <authorList>
            <person name="Kraege A."/>
            <person name="Thomma B."/>
        </authorList>
    </citation>
    <scope>NUCLEOTIDE SEQUENCE [LARGE SCALE GENOMIC DNA]</scope>
</reference>